<dbReference type="SMART" id="SM00368">
    <property type="entry name" value="LRR_RI"/>
    <property type="match status" value="3"/>
</dbReference>
<gene>
    <name evidence="1" type="ORF">AGLY_000053</name>
</gene>
<dbReference type="InterPro" id="IPR052394">
    <property type="entry name" value="LRR-containing"/>
</dbReference>
<dbReference type="Proteomes" id="UP000475862">
    <property type="component" value="Unassembled WGS sequence"/>
</dbReference>
<dbReference type="EMBL" id="VYZN01000001">
    <property type="protein sequence ID" value="KAE9544512.1"/>
    <property type="molecule type" value="Genomic_DNA"/>
</dbReference>
<name>A0A6G0U8A2_APHGL</name>
<organism evidence="1 2">
    <name type="scientific">Aphis glycines</name>
    <name type="common">Soybean aphid</name>
    <dbReference type="NCBI Taxonomy" id="307491"/>
    <lineage>
        <taxon>Eukaryota</taxon>
        <taxon>Metazoa</taxon>
        <taxon>Ecdysozoa</taxon>
        <taxon>Arthropoda</taxon>
        <taxon>Hexapoda</taxon>
        <taxon>Insecta</taxon>
        <taxon>Pterygota</taxon>
        <taxon>Neoptera</taxon>
        <taxon>Paraneoptera</taxon>
        <taxon>Hemiptera</taxon>
        <taxon>Sternorrhyncha</taxon>
        <taxon>Aphidomorpha</taxon>
        <taxon>Aphidoidea</taxon>
        <taxon>Aphididae</taxon>
        <taxon>Aphidini</taxon>
        <taxon>Aphis</taxon>
        <taxon>Aphis</taxon>
    </lineage>
</organism>
<dbReference type="InterPro" id="IPR001611">
    <property type="entry name" value="Leu-rich_rpt"/>
</dbReference>
<dbReference type="PANTHER" id="PTHR24114">
    <property type="entry name" value="LEUCINE RICH REPEAT FAMILY PROTEIN"/>
    <property type="match status" value="1"/>
</dbReference>
<dbReference type="Gene3D" id="3.80.10.10">
    <property type="entry name" value="Ribonuclease Inhibitor"/>
    <property type="match status" value="1"/>
</dbReference>
<dbReference type="InterPro" id="IPR032675">
    <property type="entry name" value="LRR_dom_sf"/>
</dbReference>
<dbReference type="Pfam" id="PF00560">
    <property type="entry name" value="LRR_1"/>
    <property type="match status" value="1"/>
</dbReference>
<sequence>MEETDISTQTNNNSSKTIVIDSDDQEIAEYGDDMFIKLKDRDISVTANIKFNSSTATDKTSAQETGIAKPRSINLSFIDILDKVCFQNLLKALEINAPKYTYIQDLNLSNNNIRSEYVKNIISFLENNNRIEKLNLSGNFLNNEIALSALMKTIGDLNESLQVLSLAWNGISGEICTNIIRNLMVRSKNLRILDLSWNNFSDVGKILGQGINQTTRLQNLDLSNNPFTDEDIVDILNGIVNPTSLRSLEIKHVFVNEQIEKAILKAQSRVPDCNVNVAVYTGIKTDPEVDLKSLYLERIHFLGVTKPKKKNQKIDIGHVLLKMKIETNLEPMKLSLFMSTFENLKNVAIIELLGDLANQFRNADKAVDVALMLDKYLELYPDTTLE</sequence>
<dbReference type="Pfam" id="PF13516">
    <property type="entry name" value="LRR_6"/>
    <property type="match status" value="2"/>
</dbReference>
<dbReference type="AlphaFoldDB" id="A0A6G0U8A2"/>
<evidence type="ECO:0000313" key="1">
    <source>
        <dbReference type="EMBL" id="KAE9544512.1"/>
    </source>
</evidence>
<dbReference type="OrthoDB" id="8436363at2759"/>
<dbReference type="PROSITE" id="PS51450">
    <property type="entry name" value="LRR"/>
    <property type="match status" value="1"/>
</dbReference>
<reference evidence="1 2" key="1">
    <citation type="submission" date="2019-08" db="EMBL/GenBank/DDBJ databases">
        <title>The genome of the soybean aphid Biotype 1, its phylome, world population structure and adaptation to the North American continent.</title>
        <authorList>
            <person name="Giordano R."/>
            <person name="Donthu R.K."/>
            <person name="Hernandez A.G."/>
            <person name="Wright C.L."/>
            <person name="Zimin A.V."/>
        </authorList>
    </citation>
    <scope>NUCLEOTIDE SEQUENCE [LARGE SCALE GENOMIC DNA]</scope>
    <source>
        <tissue evidence="1">Whole aphids</tissue>
    </source>
</reference>
<comment type="caution">
    <text evidence="1">The sequence shown here is derived from an EMBL/GenBank/DDBJ whole genome shotgun (WGS) entry which is preliminary data.</text>
</comment>
<evidence type="ECO:0000313" key="2">
    <source>
        <dbReference type="Proteomes" id="UP000475862"/>
    </source>
</evidence>
<dbReference type="PANTHER" id="PTHR24114:SF50">
    <property type="entry name" value="RNI-LIKE PROTEIN"/>
    <property type="match status" value="1"/>
</dbReference>
<protein>
    <submittedName>
        <fullName evidence="1">Uncharacterized protein</fullName>
    </submittedName>
</protein>
<proteinExistence type="predicted"/>
<accession>A0A6G0U8A2</accession>
<dbReference type="SUPFAM" id="SSF52047">
    <property type="entry name" value="RNI-like"/>
    <property type="match status" value="1"/>
</dbReference>
<keyword evidence="2" id="KW-1185">Reference proteome</keyword>